<organism evidence="2 3">
    <name type="scientific">Bordetella genomosp. 11</name>
    <dbReference type="NCBI Taxonomy" id="1416808"/>
    <lineage>
        <taxon>Bacteria</taxon>
        <taxon>Pseudomonadati</taxon>
        <taxon>Pseudomonadota</taxon>
        <taxon>Betaproteobacteria</taxon>
        <taxon>Burkholderiales</taxon>
        <taxon>Alcaligenaceae</taxon>
        <taxon>Bordetella</taxon>
    </lineage>
</organism>
<gene>
    <name evidence="2" type="ORF">CAL28_02995</name>
</gene>
<dbReference type="Pfam" id="PF06527">
    <property type="entry name" value="TniQ"/>
    <property type="match status" value="1"/>
</dbReference>
<proteinExistence type="predicted"/>
<dbReference type="InterPro" id="IPR009492">
    <property type="entry name" value="TniQ"/>
</dbReference>
<dbReference type="RefSeq" id="WP_094839907.1">
    <property type="nucleotide sequence ID" value="NZ_NEVS01000001.1"/>
</dbReference>
<accession>A0A261UYG1</accession>
<dbReference type="AlphaFoldDB" id="A0A261UYG1"/>
<dbReference type="EMBL" id="NEVS01000001">
    <property type="protein sequence ID" value="OZI66705.1"/>
    <property type="molecule type" value="Genomic_DNA"/>
</dbReference>
<dbReference type="Proteomes" id="UP000215767">
    <property type="component" value="Unassembled WGS sequence"/>
</dbReference>
<feature type="domain" description="TniQ" evidence="1">
    <location>
        <begin position="8"/>
        <end position="128"/>
    </location>
</feature>
<keyword evidence="3" id="KW-1185">Reference proteome</keyword>
<name>A0A261UYG1_9BORD</name>
<protein>
    <recommendedName>
        <fullName evidence="1">TniQ domain-containing protein</fullName>
    </recommendedName>
</protein>
<reference evidence="3" key="1">
    <citation type="submission" date="2017-05" db="EMBL/GenBank/DDBJ databases">
        <title>Complete and WGS of Bordetella genogroups.</title>
        <authorList>
            <person name="Spilker T."/>
            <person name="Lipuma J."/>
        </authorList>
    </citation>
    <scope>NUCLEOTIDE SEQUENCE [LARGE SCALE GENOMIC DNA]</scope>
    <source>
        <strain evidence="3">AU8856</strain>
    </source>
</reference>
<evidence type="ECO:0000313" key="3">
    <source>
        <dbReference type="Proteomes" id="UP000215767"/>
    </source>
</evidence>
<dbReference type="OrthoDB" id="9036115at2"/>
<evidence type="ECO:0000259" key="1">
    <source>
        <dbReference type="Pfam" id="PF06527"/>
    </source>
</evidence>
<evidence type="ECO:0000313" key="2">
    <source>
        <dbReference type="EMBL" id="OZI66705.1"/>
    </source>
</evidence>
<comment type="caution">
    <text evidence="2">The sequence shown here is derived from an EMBL/GenBank/DDBJ whole genome shotgun (WGS) entry which is preliminary data.</text>
</comment>
<sequence>MPEADGIRDDESGNGYALRMAERNGLPFGALADLVASAGHRYIPAEAAKYVGYLFGARPQDVHRAIPQRIRRQGATALAFMGCALKRPYLVRYTRPQVCALCLRDIGYARAYWDLALATACTDHRCCLIERCPNCSRALSWRRPGLRLCWCGADLADCPSDLVGGAELAFNLCLREKLSGRPSLSMFDALSLDTSMRLIRSIGICDLMPGRRPVPGKVTRALSTESARAVVQIGMVRWMSCLRGTKLKTDEIWDIQGLLRDAESAEQSYLTQAMAVGPDENLAGPTSNHCQLLFPLR</sequence>